<dbReference type="AlphaFoldDB" id="A0A7D7L9L5"/>
<name>A0A7D7L9L5_9NOSO</name>
<dbReference type="GO" id="GO:0003964">
    <property type="term" value="F:RNA-directed DNA polymerase activity"/>
    <property type="evidence" value="ECO:0007669"/>
    <property type="project" value="UniProtKB-KW"/>
</dbReference>
<dbReference type="InterPro" id="IPR025960">
    <property type="entry name" value="RVT_N"/>
</dbReference>
<gene>
    <name evidence="2" type="ORF">HUN01_01115</name>
</gene>
<evidence type="ECO:0000313" key="2">
    <source>
        <dbReference type="EMBL" id="QMS86250.1"/>
    </source>
</evidence>
<dbReference type="Pfam" id="PF13655">
    <property type="entry name" value="RVT_N"/>
    <property type="match status" value="1"/>
</dbReference>
<reference evidence="3" key="1">
    <citation type="submission" date="2020-06" db="EMBL/GenBank/DDBJ databases">
        <title>Nostoc edaphicum CCNP1411 genome.</title>
        <authorList>
            <person name="Fidor A."/>
            <person name="Grabski M."/>
            <person name="Gawor J."/>
            <person name="Gromadka R."/>
            <person name="Wegrzyn G."/>
            <person name="Mazur-Marzec H."/>
        </authorList>
    </citation>
    <scope>NUCLEOTIDE SEQUENCE [LARGE SCALE GENOMIC DNA]</scope>
    <source>
        <strain evidence="3">CCNP1411</strain>
        <plasmid evidence="3">pne_3</plasmid>
    </source>
</reference>
<accession>A0A7D7L9L5</accession>
<protein>
    <submittedName>
        <fullName evidence="2">Reverse transcriptase N-terminal domain-containing protein</fullName>
    </submittedName>
</protein>
<sequence>MRNSLLKSRSARLLAIRQVTQLNNGKKTAGVDGKASLNFQERFELEVLLKQKAHAWTHSKLREIPIPKKDGSKRILKVPTIKERAKQALVKLMLEQWITIIY</sequence>
<dbReference type="EMBL" id="CP054695">
    <property type="protein sequence ID" value="QMS86250.1"/>
    <property type="molecule type" value="Genomic_DNA"/>
</dbReference>
<dbReference type="KEGG" id="ned:HUN01_01115"/>
<evidence type="ECO:0000313" key="3">
    <source>
        <dbReference type="Proteomes" id="UP000514713"/>
    </source>
</evidence>
<evidence type="ECO:0000259" key="1">
    <source>
        <dbReference type="Pfam" id="PF13655"/>
    </source>
</evidence>
<organism evidence="2 3">
    <name type="scientific">Nostoc edaphicum CCNP1411</name>
    <dbReference type="NCBI Taxonomy" id="1472755"/>
    <lineage>
        <taxon>Bacteria</taxon>
        <taxon>Bacillati</taxon>
        <taxon>Cyanobacteriota</taxon>
        <taxon>Cyanophyceae</taxon>
        <taxon>Nostocales</taxon>
        <taxon>Nostocaceae</taxon>
        <taxon>Nostoc</taxon>
    </lineage>
</organism>
<dbReference type="Proteomes" id="UP000514713">
    <property type="component" value="Plasmid pNe_3"/>
</dbReference>
<keyword evidence="2" id="KW-0808">Transferase</keyword>
<geneLocation type="plasmid" evidence="3">
    <name>pne_3</name>
</geneLocation>
<keyword evidence="2" id="KW-0548">Nucleotidyltransferase</keyword>
<proteinExistence type="predicted"/>
<keyword evidence="2" id="KW-0614">Plasmid</keyword>
<keyword evidence="3" id="KW-1185">Reference proteome</keyword>
<keyword evidence="2" id="KW-0695">RNA-directed DNA polymerase</keyword>
<feature type="domain" description="Reverse transcriptase N-terminal" evidence="1">
    <location>
        <begin position="3"/>
        <end position="45"/>
    </location>
</feature>